<organism evidence="3 4">
    <name type="scientific">Sporosarcina psychrophila</name>
    <name type="common">Bacillus psychrophilus</name>
    <dbReference type="NCBI Taxonomy" id="1476"/>
    <lineage>
        <taxon>Bacteria</taxon>
        <taxon>Bacillati</taxon>
        <taxon>Bacillota</taxon>
        <taxon>Bacilli</taxon>
        <taxon>Bacillales</taxon>
        <taxon>Caryophanaceae</taxon>
        <taxon>Sporosarcina</taxon>
    </lineage>
</organism>
<evidence type="ECO:0000313" key="4">
    <source>
        <dbReference type="Proteomes" id="UP001549104"/>
    </source>
</evidence>
<sequence length="209" mass="23598">MTIKFKRKHSFKPKNIKIKEQFYTICNNIESNLTKVNPTLLMVTSLTQTKTIVNATAYLALAFSEQGKRVLVVDGNLREPSLHNLFMIDNSSGLTSLLLGEQLQHSDNTILITDYLFCLPTGEVHYEPSTLLSKETLPILAKEWKQHFDIILFHTSNSQNTPDAQIAAKYCDGIVLVIKEGKDKLEKIVSVKKQFERAKYGITGTVIIN</sequence>
<proteinExistence type="predicted"/>
<comment type="caution">
    <text evidence="3">The sequence shown here is derived from an EMBL/GenBank/DDBJ whole genome shotgun (WGS) entry which is preliminary data.</text>
</comment>
<reference evidence="3 4" key="1">
    <citation type="submission" date="2024-06" db="EMBL/GenBank/DDBJ databases">
        <title>Sorghum-associated microbial communities from plants grown in Nebraska, USA.</title>
        <authorList>
            <person name="Schachtman D."/>
        </authorList>
    </citation>
    <scope>NUCLEOTIDE SEQUENCE [LARGE SCALE GENOMIC DNA]</scope>
    <source>
        <strain evidence="3 4">1288</strain>
    </source>
</reference>
<protein>
    <submittedName>
        <fullName evidence="3">Capsular exopolysaccharide synthesis family protein</fullName>
    </submittedName>
</protein>
<accession>A0ABV2K3A4</accession>
<evidence type="ECO:0000256" key="2">
    <source>
        <dbReference type="ARBA" id="ARBA00022840"/>
    </source>
</evidence>
<dbReference type="InterPro" id="IPR050445">
    <property type="entry name" value="Bact_polysacc_biosynth/exp"/>
</dbReference>
<dbReference type="PANTHER" id="PTHR32309">
    <property type="entry name" value="TYROSINE-PROTEIN KINASE"/>
    <property type="match status" value="1"/>
</dbReference>
<gene>
    <name evidence="3" type="ORF">ABIC55_000642</name>
</gene>
<name>A0ABV2K3A4_SPOPS</name>
<dbReference type="CDD" id="cd05387">
    <property type="entry name" value="BY-kinase"/>
    <property type="match status" value="1"/>
</dbReference>
<dbReference type="RefSeq" id="WP_354312135.1">
    <property type="nucleotide sequence ID" value="NZ_JBEPME010000001.1"/>
</dbReference>
<keyword evidence="4" id="KW-1185">Reference proteome</keyword>
<keyword evidence="2" id="KW-0067">ATP-binding</keyword>
<dbReference type="InterPro" id="IPR005702">
    <property type="entry name" value="Wzc-like_C"/>
</dbReference>
<dbReference type="InterPro" id="IPR027417">
    <property type="entry name" value="P-loop_NTPase"/>
</dbReference>
<keyword evidence="1" id="KW-0547">Nucleotide-binding</keyword>
<evidence type="ECO:0000313" key="3">
    <source>
        <dbReference type="EMBL" id="MET3655558.1"/>
    </source>
</evidence>
<dbReference type="Proteomes" id="UP001549104">
    <property type="component" value="Unassembled WGS sequence"/>
</dbReference>
<dbReference type="PANTHER" id="PTHR32309:SF31">
    <property type="entry name" value="CAPSULAR EXOPOLYSACCHARIDE FAMILY"/>
    <property type="match status" value="1"/>
</dbReference>
<dbReference type="SUPFAM" id="SSF52540">
    <property type="entry name" value="P-loop containing nucleoside triphosphate hydrolases"/>
    <property type="match status" value="1"/>
</dbReference>
<dbReference type="EMBL" id="JBEPME010000001">
    <property type="protein sequence ID" value="MET3655558.1"/>
    <property type="molecule type" value="Genomic_DNA"/>
</dbReference>
<dbReference type="Gene3D" id="3.40.50.300">
    <property type="entry name" value="P-loop containing nucleotide triphosphate hydrolases"/>
    <property type="match status" value="1"/>
</dbReference>
<evidence type="ECO:0000256" key="1">
    <source>
        <dbReference type="ARBA" id="ARBA00022741"/>
    </source>
</evidence>